<organism evidence="1 2">
    <name type="scientific">Colletotrichum abscissum</name>
    <dbReference type="NCBI Taxonomy" id="1671311"/>
    <lineage>
        <taxon>Eukaryota</taxon>
        <taxon>Fungi</taxon>
        <taxon>Dikarya</taxon>
        <taxon>Ascomycota</taxon>
        <taxon>Pezizomycotina</taxon>
        <taxon>Sordariomycetes</taxon>
        <taxon>Hypocreomycetidae</taxon>
        <taxon>Glomerellales</taxon>
        <taxon>Glomerellaceae</taxon>
        <taxon>Colletotrichum</taxon>
        <taxon>Colletotrichum acutatum species complex</taxon>
    </lineage>
</organism>
<protein>
    <submittedName>
        <fullName evidence="1">Uncharacterized protein</fullName>
    </submittedName>
</protein>
<dbReference type="AlphaFoldDB" id="A0A9P9XCC8"/>
<reference evidence="1" key="1">
    <citation type="submission" date="2019-01" db="EMBL/GenBank/DDBJ databases">
        <title>Colletotrichum abscissum LGMF1257.</title>
        <authorList>
            <person name="Baroncelli R."/>
        </authorList>
    </citation>
    <scope>NUCLEOTIDE SEQUENCE</scope>
    <source>
        <strain evidence="1">Ca142</strain>
    </source>
</reference>
<keyword evidence="2" id="KW-1185">Reference proteome</keyword>
<evidence type="ECO:0000313" key="2">
    <source>
        <dbReference type="Proteomes" id="UP001056436"/>
    </source>
</evidence>
<gene>
    <name evidence="1" type="ORF">CABS02_08314</name>
</gene>
<accession>A0A9P9XCC8</accession>
<dbReference type="EMBL" id="SDAQ01000050">
    <property type="protein sequence ID" value="KAI3548196.1"/>
    <property type="molecule type" value="Genomic_DNA"/>
</dbReference>
<dbReference type="OrthoDB" id="10486823at2759"/>
<evidence type="ECO:0000313" key="1">
    <source>
        <dbReference type="EMBL" id="KAI3548196.1"/>
    </source>
</evidence>
<name>A0A9P9XCC8_9PEZI</name>
<comment type="caution">
    <text evidence="1">The sequence shown here is derived from an EMBL/GenBank/DDBJ whole genome shotgun (WGS) entry which is preliminary data.</text>
</comment>
<dbReference type="Proteomes" id="UP001056436">
    <property type="component" value="Unassembled WGS sequence"/>
</dbReference>
<sequence>MLEFLTVAQYQVMAEEQWPSRDPRLSLENSTTLTHAKTWSSCIETSNCLGCRADVDSFQYRKLDNGAATGFCPMQIAMKDNGKPAPSNP</sequence>
<proteinExistence type="predicted"/>